<accession>A0A8H7RTW8</accession>
<evidence type="ECO:0008006" key="4">
    <source>
        <dbReference type="Google" id="ProtNLM"/>
    </source>
</evidence>
<sequence>MSTRAEKFIHQTENTEHRHKIDYTTSLYDAWIADQSDENMMDLDENVNAAEAEPIILGSMLGPDEGDMDDFDDYDFGDQEPPVIVDLSNDQEDTTETDDNDDFMDEEPVSTFDKLYMFIGLFIILFQRQYLSEVAAEILMAFINIILSYTNTSYPKLPKKLSILRQHMGVDIFEEGLKRYVACKKCHKIYTLDVLLANEQTLCHYIEYPHHQSSAWSAKLCNEQLFKNGSCKKNQQLKEYPYHSVIKGLQIMFRRSNFYEQINAWRYRQQTTDVYYDIYDGKMWSEIKDGNGETFIDDKHSIQFALNVDWFSPFKNGPSYSCGAIYLSILNLPRSQRNLPSNILLIGTLPGPKEPSNHQMNHYMEPLVKELEKLYEGVPVSNDPNSPTMRALLLSVNCDIPAARKVGAFTGIQSFCACYRCDRKFTQLPGSALRNWGGFDFAWQDCGEAKNAEGAEKWKAARTPQERERIENKMMELWRRMVNPTTGKPLLTKDHFAEMQREAELIELPPGFDISKTKIGGHFAFMKGAEWRTWVLALSSILLKNRLPPQHLKIWLKFVCANKLLAGPSITSNEIDRAHLLLKQFCVECEELYGCQEITPNMHSHLHLKSQIYDFGPIYSIWNLNFEHYNGLLKSINTNRKDSFETTYMSGFLELGFTDNFVTEKSRWFAGEPDFIKILTRLAPHLSPPPIDLTINAAEFDLNTFINYAEKWNGRLEVSGWEPLPPSTLPLDLKPHVSISDDHYELLLQYYRHMYPYGIFKSYHIEDVDAPGEMVGYIIQKMLSVKILRQLYRSDEARSKKGINVQALFLETDNNGNPVIREGRQQTEMRYGRIAYFFVHRIRLHQGDDTSHFDHTFAFVNWYAKSSDIPSIAAQRSHGLMECCNHFRRMTLKCILPVHRIFSPIAVAPNGPDKLVVIPLPRKTTG</sequence>
<organism evidence="2 3">
    <name type="scientific">Circinella minor</name>
    <dbReference type="NCBI Taxonomy" id="1195481"/>
    <lineage>
        <taxon>Eukaryota</taxon>
        <taxon>Fungi</taxon>
        <taxon>Fungi incertae sedis</taxon>
        <taxon>Mucoromycota</taxon>
        <taxon>Mucoromycotina</taxon>
        <taxon>Mucoromycetes</taxon>
        <taxon>Mucorales</taxon>
        <taxon>Lichtheimiaceae</taxon>
        <taxon>Circinella</taxon>
    </lineage>
</organism>
<evidence type="ECO:0000313" key="2">
    <source>
        <dbReference type="EMBL" id="KAG2216558.1"/>
    </source>
</evidence>
<proteinExistence type="predicted"/>
<dbReference type="PANTHER" id="PTHR46579:SF2">
    <property type="entry name" value="C2H2-TYPE DOMAIN-CONTAINING PROTEIN"/>
    <property type="match status" value="1"/>
</dbReference>
<comment type="caution">
    <text evidence="2">The sequence shown here is derived from an EMBL/GenBank/DDBJ whole genome shotgun (WGS) entry which is preliminary data.</text>
</comment>
<feature type="compositionally biased region" description="Acidic residues" evidence="1">
    <location>
        <begin position="89"/>
        <end position="104"/>
    </location>
</feature>
<dbReference type="EMBL" id="JAEPRB010000387">
    <property type="protein sequence ID" value="KAG2216558.1"/>
    <property type="molecule type" value="Genomic_DNA"/>
</dbReference>
<evidence type="ECO:0000256" key="1">
    <source>
        <dbReference type="SAM" id="MobiDB-lite"/>
    </source>
</evidence>
<name>A0A8H7RTW8_9FUNG</name>
<dbReference type="InterPro" id="IPR004242">
    <property type="entry name" value="Transposase_21"/>
</dbReference>
<feature type="region of interest" description="Disordered" evidence="1">
    <location>
        <begin position="84"/>
        <end position="104"/>
    </location>
</feature>
<reference evidence="2 3" key="1">
    <citation type="submission" date="2020-12" db="EMBL/GenBank/DDBJ databases">
        <title>Metabolic potential, ecology and presence of endohyphal bacteria is reflected in genomic diversity of Mucoromycotina.</title>
        <authorList>
            <person name="Muszewska A."/>
            <person name="Okrasinska A."/>
            <person name="Steczkiewicz K."/>
            <person name="Drgas O."/>
            <person name="Orlowska M."/>
            <person name="Perlinska-Lenart U."/>
            <person name="Aleksandrzak-Piekarczyk T."/>
            <person name="Szatraj K."/>
            <person name="Zielenkiewicz U."/>
            <person name="Pilsyk S."/>
            <person name="Malc E."/>
            <person name="Mieczkowski P."/>
            <person name="Kruszewska J.S."/>
            <person name="Biernat P."/>
            <person name="Pawlowska J."/>
        </authorList>
    </citation>
    <scope>NUCLEOTIDE SEQUENCE [LARGE SCALE GENOMIC DNA]</scope>
    <source>
        <strain evidence="2 3">CBS 142.35</strain>
    </source>
</reference>
<dbReference type="AlphaFoldDB" id="A0A8H7RTW8"/>
<dbReference type="PANTHER" id="PTHR46579">
    <property type="entry name" value="F5/8 TYPE C DOMAIN-CONTAINING PROTEIN-RELATED"/>
    <property type="match status" value="1"/>
</dbReference>
<evidence type="ECO:0000313" key="3">
    <source>
        <dbReference type="Proteomes" id="UP000646827"/>
    </source>
</evidence>
<dbReference type="Proteomes" id="UP000646827">
    <property type="component" value="Unassembled WGS sequence"/>
</dbReference>
<dbReference type="OrthoDB" id="2445738at2759"/>
<gene>
    <name evidence="2" type="ORF">INT45_013567</name>
</gene>
<keyword evidence="3" id="KW-1185">Reference proteome</keyword>
<dbReference type="Pfam" id="PF02992">
    <property type="entry name" value="Transposase_21"/>
    <property type="match status" value="1"/>
</dbReference>
<protein>
    <recommendedName>
        <fullName evidence="4">Transposase domain-containing protein</fullName>
    </recommendedName>
</protein>